<keyword evidence="1" id="KW-0472">Membrane</keyword>
<feature type="domain" description="DUF4220" evidence="2">
    <location>
        <begin position="51"/>
        <end position="377"/>
    </location>
</feature>
<protein>
    <recommendedName>
        <fullName evidence="2">DUF4220 domain-containing protein</fullName>
    </recommendedName>
</protein>
<feature type="transmembrane region" description="Helical" evidence="1">
    <location>
        <begin position="308"/>
        <end position="338"/>
    </location>
</feature>
<evidence type="ECO:0000256" key="1">
    <source>
        <dbReference type="SAM" id="Phobius"/>
    </source>
</evidence>
<dbReference type="Proteomes" id="UP000324897">
    <property type="component" value="Chromosome 1"/>
</dbReference>
<accession>A0A5J9V7D1</accession>
<keyword evidence="1" id="KW-1133">Transmembrane helix</keyword>
<dbReference type="Gramene" id="TVU31434">
    <property type="protein sequence ID" value="TVU31434"/>
    <property type="gene ID" value="EJB05_23118"/>
</dbReference>
<dbReference type="InterPro" id="IPR007658">
    <property type="entry name" value="DUF594"/>
</dbReference>
<keyword evidence="4" id="KW-1185">Reference proteome</keyword>
<name>A0A5J9V7D1_9POAL</name>
<dbReference type="Pfam" id="PF04578">
    <property type="entry name" value="DUF594"/>
    <property type="match status" value="1"/>
</dbReference>
<dbReference type="InterPro" id="IPR025315">
    <property type="entry name" value="DUF4220"/>
</dbReference>
<proteinExistence type="predicted"/>
<feature type="non-terminal residue" evidence="3">
    <location>
        <position position="1"/>
    </location>
</feature>
<dbReference type="OrthoDB" id="1689146at2759"/>
<feature type="transmembrane region" description="Helical" evidence="1">
    <location>
        <begin position="48"/>
        <end position="68"/>
    </location>
</feature>
<gene>
    <name evidence="3" type="ORF">EJB05_23118</name>
</gene>
<reference evidence="3 4" key="1">
    <citation type="journal article" date="2019" name="Sci. Rep.">
        <title>A high-quality genome of Eragrostis curvula grass provides insights into Poaceae evolution and supports new strategies to enhance forage quality.</title>
        <authorList>
            <person name="Carballo J."/>
            <person name="Santos B.A.C.M."/>
            <person name="Zappacosta D."/>
            <person name="Garbus I."/>
            <person name="Selva J.P."/>
            <person name="Gallo C.A."/>
            <person name="Diaz A."/>
            <person name="Albertini E."/>
            <person name="Caccamo M."/>
            <person name="Echenique V."/>
        </authorList>
    </citation>
    <scope>NUCLEOTIDE SEQUENCE [LARGE SCALE GENOMIC DNA]</scope>
    <source>
        <strain evidence="4">cv. Victoria</strain>
        <tissue evidence="3">Leaf</tissue>
    </source>
</reference>
<feature type="transmembrane region" description="Helical" evidence="1">
    <location>
        <begin position="276"/>
        <end position="296"/>
    </location>
</feature>
<evidence type="ECO:0000313" key="4">
    <source>
        <dbReference type="Proteomes" id="UP000324897"/>
    </source>
</evidence>
<sequence length="668" mass="76865">MDVSMEDLVQLWSRWEIQVVVLLSFMLQTFLFFCGIIRRYNSNTLLRLSIWLAFVGADMVAVYALGLISRIDQGATTSVECHGYKDLNELNTSSNKLAFFWAPFLLIHLGGQDTMTAFSMEDNNLWHRHLLNLSIQVCLALYAFRKSIGRHNINILAPAILVFLSGIVRYGERTWALKCASRNGLRDTSWKLLKLNVEDDKGSYLGTVLYVLNSMLGVRDLFSGRTIAQMKVREIFKFESDSMPRDKLLKLLEVELALMYDDLYTKAMVLRTRKVIILRCISQISMISAFLLFLIARNKHQYNRSDVAITYLLFIGGFGLEVCAFILMAMSPWSWAFFNVRMCERIARGIWILLSSRIGWPEKRILWSNSMGQYNFLGSCVGHHHVRTSSEVHIKIRKIFSAVEKKLFVRKLRHAKHIKVNKDIMADVVTWVGRVAREEFTRIADQQHWVHLRPIIQATLYSTANSFGDNIIVLHTYTELHLRKCPKDDVIGMDTETKSNTDAIMDTCRQISNYMVYLLVVQPYMLPLSGTAQDTLAKFYEKINDNNDRTEQDVLDTAYQLVEDLLEFGYEECLHEQEEPGPWCETLMEIRDMWMRLLIYAAGKCQVELHAQQLGRGGELLTFVWLLMAHYSIGDVGHQVGLISRSDARSGQFCVFHFPDEAQKSSSA</sequence>
<dbReference type="PANTHER" id="PTHR31325">
    <property type="entry name" value="OS01G0798800 PROTEIN-RELATED"/>
    <property type="match status" value="1"/>
</dbReference>
<dbReference type="Pfam" id="PF13968">
    <property type="entry name" value="DUF4220"/>
    <property type="match status" value="1"/>
</dbReference>
<keyword evidence="1" id="KW-0812">Transmembrane</keyword>
<evidence type="ECO:0000259" key="2">
    <source>
        <dbReference type="Pfam" id="PF13968"/>
    </source>
</evidence>
<comment type="caution">
    <text evidence="3">The sequence shown here is derived from an EMBL/GenBank/DDBJ whole genome shotgun (WGS) entry which is preliminary data.</text>
</comment>
<feature type="transmembrane region" description="Helical" evidence="1">
    <location>
        <begin position="15"/>
        <end position="36"/>
    </location>
</feature>
<dbReference type="AlphaFoldDB" id="A0A5J9V7D1"/>
<evidence type="ECO:0000313" key="3">
    <source>
        <dbReference type="EMBL" id="TVU31434.1"/>
    </source>
</evidence>
<dbReference type="EMBL" id="RWGY01000011">
    <property type="protein sequence ID" value="TVU31434.1"/>
    <property type="molecule type" value="Genomic_DNA"/>
</dbReference>
<organism evidence="3 4">
    <name type="scientific">Eragrostis curvula</name>
    <name type="common">weeping love grass</name>
    <dbReference type="NCBI Taxonomy" id="38414"/>
    <lineage>
        <taxon>Eukaryota</taxon>
        <taxon>Viridiplantae</taxon>
        <taxon>Streptophyta</taxon>
        <taxon>Embryophyta</taxon>
        <taxon>Tracheophyta</taxon>
        <taxon>Spermatophyta</taxon>
        <taxon>Magnoliopsida</taxon>
        <taxon>Liliopsida</taxon>
        <taxon>Poales</taxon>
        <taxon>Poaceae</taxon>
        <taxon>PACMAD clade</taxon>
        <taxon>Chloridoideae</taxon>
        <taxon>Eragrostideae</taxon>
        <taxon>Eragrostidinae</taxon>
        <taxon>Eragrostis</taxon>
    </lineage>
</organism>